<evidence type="ECO:0000313" key="16">
    <source>
        <dbReference type="RefSeq" id="XP_019616362.1"/>
    </source>
</evidence>
<keyword evidence="15" id="KW-1185">Reference proteome</keyword>
<evidence type="ECO:0000256" key="2">
    <source>
        <dbReference type="ARBA" id="ARBA00010260"/>
    </source>
</evidence>
<dbReference type="PANTHER" id="PTHR10822:SF29">
    <property type="entry name" value="DIVISION ABNORMALLY DELAYED PROTEIN"/>
    <property type="match status" value="1"/>
</dbReference>
<dbReference type="GO" id="GO:1905475">
    <property type="term" value="P:regulation of protein localization to membrane"/>
    <property type="evidence" value="ECO:0007669"/>
    <property type="project" value="TreeGrafter"/>
</dbReference>
<comment type="function">
    <text evidence="12">Cell surface proteoglycan.</text>
</comment>
<dbReference type="AlphaFoldDB" id="A0A6P4YC50"/>
<evidence type="ECO:0000256" key="7">
    <source>
        <dbReference type="ARBA" id="ARBA00023136"/>
    </source>
</evidence>
<dbReference type="GO" id="GO:0090263">
    <property type="term" value="P:positive regulation of canonical Wnt signaling pathway"/>
    <property type="evidence" value="ECO:0007669"/>
    <property type="project" value="TreeGrafter"/>
</dbReference>
<dbReference type="GO" id="GO:0005886">
    <property type="term" value="C:plasma membrane"/>
    <property type="evidence" value="ECO:0007669"/>
    <property type="project" value="UniProtKB-SubCell"/>
</dbReference>
<feature type="compositionally biased region" description="Acidic residues" evidence="13">
    <location>
        <begin position="495"/>
        <end position="505"/>
    </location>
</feature>
<dbReference type="KEGG" id="bbel:109463911"/>
<keyword evidence="8" id="KW-0325">Glycoprotein</keyword>
<comment type="subcellular location">
    <subcellularLocation>
        <location evidence="1 12">Cell membrane</location>
        <topology evidence="1 12">Lipid-anchor</topology>
        <topology evidence="1 12">GPI-anchor</topology>
    </subcellularLocation>
</comment>
<evidence type="ECO:0000256" key="9">
    <source>
        <dbReference type="ARBA" id="ARBA00023207"/>
    </source>
</evidence>
<dbReference type="GO" id="GO:0016477">
    <property type="term" value="P:cell migration"/>
    <property type="evidence" value="ECO:0007669"/>
    <property type="project" value="TreeGrafter"/>
</dbReference>
<keyword evidence="10 12" id="KW-0449">Lipoprotein</keyword>
<sequence>MARVGLLVAVLAASFVGGTLSQVQDDAAVVPTCREVQQAWVYKSLGPKDLVPTAPRIGHDLAVCSKGKTCCTKRMEDKYLEASKKDFQDVVQSTSAYLKYLVSQNAARFQEQFHGLIQKSENETHHLFRNVYKNMAIEANSLIEGFHRKLSFYVNGAELSVTDSVKDFFDTLFPLVYRRLLNPKMTDMSADYTNCVMDLQREVLPFGELPTRISTQLQRSLSAARVFVQALNLGVEVVNTTNHLVLTRDCTKALLKFKYCSHCQGKPLIKPCGNYCMNVMRGCLASVTDINPHWNSYIDVMQSLTKGMKGMYSVETVMATLPDKVSESIMIAMQNGPSLTAKVQKACRKPRQRNRRASQPVLTGGVRRADKPPANLYEHIQTFVRHLAMSKGFYSNLAETICNDDSLAVRPGEEETCWNGLSYGRYTIPVVDNGFQAQRFNPELRVDKEDATIVNIIDKLKHIKELIVSKMAMWEEDPDWDDSGGSSGMGPDGEYSGDNDDEDYQDSSGSGDGETPPLTDPGVRTDEGMYFAEDATTPKQKTPPGNSRSETINDRDRQGADPNVLGTESGSTAPAATMSLIAIATLTVTAYLRHTL</sequence>
<dbReference type="InterPro" id="IPR001863">
    <property type="entry name" value="Glypican"/>
</dbReference>
<evidence type="ECO:0000256" key="14">
    <source>
        <dbReference type="SAM" id="SignalP"/>
    </source>
</evidence>
<dbReference type="Proteomes" id="UP000515135">
    <property type="component" value="Unplaced"/>
</dbReference>
<dbReference type="GeneID" id="109463911"/>
<evidence type="ECO:0000256" key="10">
    <source>
        <dbReference type="ARBA" id="ARBA00023288"/>
    </source>
</evidence>
<evidence type="ECO:0000256" key="11">
    <source>
        <dbReference type="RuleBase" id="RU003518"/>
    </source>
</evidence>
<organism evidence="15 16">
    <name type="scientific">Branchiostoma belcheri</name>
    <name type="common">Amphioxus</name>
    <dbReference type="NCBI Taxonomy" id="7741"/>
    <lineage>
        <taxon>Eukaryota</taxon>
        <taxon>Metazoa</taxon>
        <taxon>Chordata</taxon>
        <taxon>Cephalochordata</taxon>
        <taxon>Leptocardii</taxon>
        <taxon>Amphioxiformes</taxon>
        <taxon>Branchiostomatidae</taxon>
        <taxon>Branchiostoma</taxon>
    </lineage>
</organism>
<keyword evidence="7 12" id="KW-0472">Membrane</keyword>
<dbReference type="GO" id="GO:0098552">
    <property type="term" value="C:side of membrane"/>
    <property type="evidence" value="ECO:0007669"/>
    <property type="project" value="UniProtKB-KW"/>
</dbReference>
<feature type="signal peptide" evidence="14">
    <location>
        <begin position="1"/>
        <end position="21"/>
    </location>
</feature>
<feature type="region of interest" description="Disordered" evidence="13">
    <location>
        <begin position="477"/>
        <end position="571"/>
    </location>
</feature>
<proteinExistence type="inferred from homology"/>
<feature type="compositionally biased region" description="Polar residues" evidence="13">
    <location>
        <begin position="537"/>
        <end position="550"/>
    </location>
</feature>
<evidence type="ECO:0000256" key="6">
    <source>
        <dbReference type="ARBA" id="ARBA00022974"/>
    </source>
</evidence>
<evidence type="ECO:0000256" key="5">
    <source>
        <dbReference type="ARBA" id="ARBA00022729"/>
    </source>
</evidence>
<dbReference type="PANTHER" id="PTHR10822">
    <property type="entry name" value="GLYPICAN"/>
    <property type="match status" value="1"/>
</dbReference>
<keyword evidence="5 14" id="KW-0732">Signal</keyword>
<dbReference type="GO" id="GO:0005576">
    <property type="term" value="C:extracellular region"/>
    <property type="evidence" value="ECO:0007669"/>
    <property type="project" value="TreeGrafter"/>
</dbReference>
<keyword evidence="4 12" id="KW-0336">GPI-anchor</keyword>
<protein>
    <submittedName>
        <fullName evidence="16">Glypican-5-like</fullName>
    </submittedName>
</protein>
<gene>
    <name evidence="16" type="primary">LOC109463911</name>
</gene>
<comment type="similarity">
    <text evidence="2 11">Belongs to the glypican family.</text>
</comment>
<reference evidence="16" key="1">
    <citation type="submission" date="2025-08" db="UniProtKB">
        <authorList>
            <consortium name="RefSeq"/>
        </authorList>
    </citation>
    <scope>IDENTIFICATION</scope>
    <source>
        <tissue evidence="16">Gonad</tissue>
    </source>
</reference>
<keyword evidence="6 12" id="KW-0654">Proteoglycan</keyword>
<evidence type="ECO:0000256" key="12">
    <source>
        <dbReference type="RuleBase" id="RU003519"/>
    </source>
</evidence>
<evidence type="ECO:0000256" key="4">
    <source>
        <dbReference type="ARBA" id="ARBA00022622"/>
    </source>
</evidence>
<dbReference type="GO" id="GO:0009986">
    <property type="term" value="C:cell surface"/>
    <property type="evidence" value="ECO:0007669"/>
    <property type="project" value="TreeGrafter"/>
</dbReference>
<dbReference type="Pfam" id="PF01153">
    <property type="entry name" value="Glypican"/>
    <property type="match status" value="1"/>
</dbReference>
<evidence type="ECO:0000256" key="1">
    <source>
        <dbReference type="ARBA" id="ARBA00004609"/>
    </source>
</evidence>
<name>A0A6P4YC50_BRABE</name>
<evidence type="ECO:0000256" key="8">
    <source>
        <dbReference type="ARBA" id="ARBA00023180"/>
    </source>
</evidence>
<accession>A0A6P4YC50</accession>
<keyword evidence="9 12" id="KW-0357">Heparan sulfate</keyword>
<evidence type="ECO:0000256" key="13">
    <source>
        <dbReference type="SAM" id="MobiDB-lite"/>
    </source>
</evidence>
<dbReference type="OrthoDB" id="6380619at2759"/>
<dbReference type="RefSeq" id="XP_019616362.1">
    <property type="nucleotide sequence ID" value="XM_019760803.1"/>
</dbReference>
<feature type="chain" id="PRO_5028207160" evidence="14">
    <location>
        <begin position="22"/>
        <end position="596"/>
    </location>
</feature>
<evidence type="ECO:0000313" key="15">
    <source>
        <dbReference type="Proteomes" id="UP000515135"/>
    </source>
</evidence>
<evidence type="ECO:0000256" key="3">
    <source>
        <dbReference type="ARBA" id="ARBA00022475"/>
    </source>
</evidence>
<keyword evidence="3" id="KW-1003">Cell membrane</keyword>